<organism evidence="1 2">
    <name type="scientific">Litoreibacter roseus</name>
    <dbReference type="NCBI Taxonomy" id="2601869"/>
    <lineage>
        <taxon>Bacteria</taxon>
        <taxon>Pseudomonadati</taxon>
        <taxon>Pseudomonadota</taxon>
        <taxon>Alphaproteobacteria</taxon>
        <taxon>Rhodobacterales</taxon>
        <taxon>Roseobacteraceae</taxon>
        <taxon>Litoreibacter</taxon>
    </lineage>
</organism>
<keyword evidence="1" id="KW-0131">Cell cycle</keyword>
<keyword evidence="1" id="KW-0132">Cell division</keyword>
<accession>A0A6N6JBJ2</accession>
<dbReference type="Proteomes" id="UP000436822">
    <property type="component" value="Unassembled WGS sequence"/>
</dbReference>
<dbReference type="RefSeq" id="WP_159804472.1">
    <property type="nucleotide sequence ID" value="NZ_BLJE01000001.1"/>
</dbReference>
<dbReference type="GO" id="GO:0051301">
    <property type="term" value="P:cell division"/>
    <property type="evidence" value="ECO:0007669"/>
    <property type="project" value="UniProtKB-KW"/>
</dbReference>
<evidence type="ECO:0000313" key="1">
    <source>
        <dbReference type="EMBL" id="GFE63545.1"/>
    </source>
</evidence>
<dbReference type="OrthoDB" id="7165680at2"/>
<evidence type="ECO:0000313" key="2">
    <source>
        <dbReference type="Proteomes" id="UP000436822"/>
    </source>
</evidence>
<reference evidence="1 2" key="1">
    <citation type="submission" date="2019-12" db="EMBL/GenBank/DDBJ databases">
        <title>Litoreibacter badius sp. nov., a novel bacteriochlorophyll a-containing bacterium in the genus Litoreibacter.</title>
        <authorList>
            <person name="Kanamuro M."/>
            <person name="Takabe Y."/>
            <person name="Mori K."/>
            <person name="Takaichi S."/>
            <person name="Hanada S."/>
        </authorList>
    </citation>
    <scope>NUCLEOTIDE SEQUENCE [LARGE SCALE GENOMIC DNA]</scope>
    <source>
        <strain evidence="1 2">K6</strain>
    </source>
</reference>
<protein>
    <submittedName>
        <fullName evidence="1">Cell division protein FtsL</fullName>
    </submittedName>
</protein>
<proteinExistence type="predicted"/>
<name>A0A6N6JBJ2_9RHOB</name>
<sequence length="122" mass="13869">MRGLFYAMAALAVMGLAYWAYNENYKTQDALREAAQLQRQIGDQRQTLAILTAEWAYLNRPERLRELADMNFARLRLLPITPEQFVPVTQVPYPVPVFDLNEIINAIEVSGDADPATEEPAQ</sequence>
<comment type="caution">
    <text evidence="1">The sequence shown here is derived from an EMBL/GenBank/DDBJ whole genome shotgun (WGS) entry which is preliminary data.</text>
</comment>
<dbReference type="AlphaFoldDB" id="A0A6N6JBJ2"/>
<dbReference type="EMBL" id="BLJE01000001">
    <property type="protein sequence ID" value="GFE63545.1"/>
    <property type="molecule type" value="Genomic_DNA"/>
</dbReference>
<gene>
    <name evidence="1" type="ORF">KIN_06190</name>
</gene>
<keyword evidence="2" id="KW-1185">Reference proteome</keyword>